<sequence>MLDINLLLQTSSCPQHLVSSTPQHVLGLGHQPHQMVVLLENIPEEPREDHDPQIAGAQSDQI</sequence>
<proteinExistence type="predicted"/>
<evidence type="ECO:0000313" key="2">
    <source>
        <dbReference type="EMBL" id="JAE04557.1"/>
    </source>
</evidence>
<evidence type="ECO:0000256" key="1">
    <source>
        <dbReference type="SAM" id="MobiDB-lite"/>
    </source>
</evidence>
<dbReference type="EMBL" id="GBRH01193339">
    <property type="protein sequence ID" value="JAE04557.1"/>
    <property type="molecule type" value="Transcribed_RNA"/>
</dbReference>
<reference evidence="2" key="2">
    <citation type="journal article" date="2015" name="Data Brief">
        <title>Shoot transcriptome of the giant reed, Arundo donax.</title>
        <authorList>
            <person name="Barrero R.A."/>
            <person name="Guerrero F.D."/>
            <person name="Moolhuijzen P."/>
            <person name="Goolsby J.A."/>
            <person name="Tidwell J."/>
            <person name="Bellgard S.E."/>
            <person name="Bellgard M.I."/>
        </authorList>
    </citation>
    <scope>NUCLEOTIDE SEQUENCE</scope>
    <source>
        <tissue evidence="2">Shoot tissue taken approximately 20 cm above the soil surface</tissue>
    </source>
</reference>
<protein>
    <submittedName>
        <fullName evidence="2">Uncharacterized protein</fullName>
    </submittedName>
</protein>
<reference evidence="2" key="1">
    <citation type="submission" date="2014-09" db="EMBL/GenBank/DDBJ databases">
        <authorList>
            <person name="Magalhaes I.L.F."/>
            <person name="Oliveira U."/>
            <person name="Santos F.R."/>
            <person name="Vidigal T.H.D.A."/>
            <person name="Brescovit A.D."/>
            <person name="Santos A.J."/>
        </authorList>
    </citation>
    <scope>NUCLEOTIDE SEQUENCE</scope>
    <source>
        <tissue evidence="2">Shoot tissue taken approximately 20 cm above the soil surface</tissue>
    </source>
</reference>
<dbReference type="AlphaFoldDB" id="A0A0A9EWV1"/>
<feature type="region of interest" description="Disordered" evidence="1">
    <location>
        <begin position="43"/>
        <end position="62"/>
    </location>
</feature>
<accession>A0A0A9EWV1</accession>
<organism evidence="2">
    <name type="scientific">Arundo donax</name>
    <name type="common">Giant reed</name>
    <name type="synonym">Donax arundinaceus</name>
    <dbReference type="NCBI Taxonomy" id="35708"/>
    <lineage>
        <taxon>Eukaryota</taxon>
        <taxon>Viridiplantae</taxon>
        <taxon>Streptophyta</taxon>
        <taxon>Embryophyta</taxon>
        <taxon>Tracheophyta</taxon>
        <taxon>Spermatophyta</taxon>
        <taxon>Magnoliopsida</taxon>
        <taxon>Liliopsida</taxon>
        <taxon>Poales</taxon>
        <taxon>Poaceae</taxon>
        <taxon>PACMAD clade</taxon>
        <taxon>Arundinoideae</taxon>
        <taxon>Arundineae</taxon>
        <taxon>Arundo</taxon>
    </lineage>
</organism>
<name>A0A0A9EWV1_ARUDO</name>